<sequence length="543" mass="61337">MNFKIYLLVLLTTSAFAQKIQKKIPADLIVTNAKIYTVNKDFEVTQALAVKDGKILEVGTNSVILKRFSSPKTINATGKYIYPGFFDAHAHFYSYGLNLQRVDLRGTKSFDEVIAKIVAFQKENNLDYIQGRGWDQNDWTVKEFPNKEQLDKLFPNTPVAITRIDGHALLANSKALQLAGITVKTKVEGGVVEVKNGQLTGILIDNPMELVYNSIPKPSKEAQIKALQDAEKVMFDYGLTTINEAGLERETIDLINELQEENKLDINIYAMVMASKENVDYYTQLGIYKTDKLNVRSFKFMGDGALGSRGACLHQPYSDKPKHFGALLSPIKDIRVIARQIADSDFQMNTHAIGDSTNSVLLKIYKDVLADKPNRRWKIEHAQIMQEQDFEYFKLGIIPSVQPTHATSDMYWAQDRVGKERIKNAYAYKKILNHAGLIALGTDFPIEEVNPMYTFYAAVARKDLKNYPEGGFQPENALTREETLKGMTIWAAYSNFEETEKGSLEPGKWADFTIFDVDIMTMDIDAVPYVKPVNTFIKGKQVK</sequence>
<accession>A0A0A2MP74</accession>
<dbReference type="Pfam" id="PF07969">
    <property type="entry name" value="Amidohydro_3"/>
    <property type="match status" value="1"/>
</dbReference>
<dbReference type="InterPro" id="IPR032466">
    <property type="entry name" value="Metal_Hydrolase"/>
</dbReference>
<dbReference type="Proteomes" id="UP000030121">
    <property type="component" value="Unassembled WGS sequence"/>
</dbReference>
<dbReference type="EMBL" id="JRLW01000003">
    <property type="protein sequence ID" value="KGO90075.1"/>
    <property type="molecule type" value="Genomic_DNA"/>
</dbReference>
<dbReference type="OrthoDB" id="9767366at2"/>
<keyword evidence="3" id="KW-1185">Reference proteome</keyword>
<evidence type="ECO:0000313" key="3">
    <source>
        <dbReference type="Proteomes" id="UP000030121"/>
    </source>
</evidence>
<dbReference type="RefSeq" id="WP_026981058.1">
    <property type="nucleotide sequence ID" value="NZ_JRLW01000003.1"/>
</dbReference>
<dbReference type="AlphaFoldDB" id="A0A0A2MP74"/>
<gene>
    <name evidence="2" type="ORF">Q764_03130</name>
</gene>
<dbReference type="eggNOG" id="COG1574">
    <property type="taxonomic scope" value="Bacteria"/>
</dbReference>
<dbReference type="InterPro" id="IPR011059">
    <property type="entry name" value="Metal-dep_hydrolase_composite"/>
</dbReference>
<dbReference type="InterPro" id="IPR013108">
    <property type="entry name" value="Amidohydro_3"/>
</dbReference>
<evidence type="ECO:0000313" key="2">
    <source>
        <dbReference type="EMBL" id="KGO90075.1"/>
    </source>
</evidence>
<name>A0A0A2MP74_9FLAO</name>
<protein>
    <submittedName>
        <fullName evidence="2">Amidohydrolase</fullName>
    </submittedName>
</protein>
<evidence type="ECO:0000259" key="1">
    <source>
        <dbReference type="Pfam" id="PF07969"/>
    </source>
</evidence>
<dbReference type="InterPro" id="IPR033932">
    <property type="entry name" value="YtcJ-like"/>
</dbReference>
<keyword evidence="2" id="KW-0378">Hydrolase</keyword>
<dbReference type="GO" id="GO:0016810">
    <property type="term" value="F:hydrolase activity, acting on carbon-nitrogen (but not peptide) bonds"/>
    <property type="evidence" value="ECO:0007669"/>
    <property type="project" value="InterPro"/>
</dbReference>
<dbReference type="Gene3D" id="3.10.310.70">
    <property type="match status" value="1"/>
</dbReference>
<organism evidence="2 3">
    <name type="scientific">Flavobacterium suncheonense GH29-5 = DSM 17707</name>
    <dbReference type="NCBI Taxonomy" id="1121899"/>
    <lineage>
        <taxon>Bacteria</taxon>
        <taxon>Pseudomonadati</taxon>
        <taxon>Bacteroidota</taxon>
        <taxon>Flavobacteriia</taxon>
        <taxon>Flavobacteriales</taxon>
        <taxon>Flavobacteriaceae</taxon>
        <taxon>Flavobacterium</taxon>
    </lineage>
</organism>
<dbReference type="Gene3D" id="3.20.20.140">
    <property type="entry name" value="Metal-dependent hydrolases"/>
    <property type="match status" value="1"/>
</dbReference>
<dbReference type="PANTHER" id="PTHR22642:SF2">
    <property type="entry name" value="PROTEIN LONG AFTER FAR-RED 3"/>
    <property type="match status" value="1"/>
</dbReference>
<dbReference type="Gene3D" id="2.30.40.10">
    <property type="entry name" value="Urease, subunit C, domain 1"/>
    <property type="match status" value="1"/>
</dbReference>
<comment type="caution">
    <text evidence="2">The sequence shown here is derived from an EMBL/GenBank/DDBJ whole genome shotgun (WGS) entry which is preliminary data.</text>
</comment>
<dbReference type="STRING" id="1121899.GCA_000430025_00011"/>
<dbReference type="PANTHER" id="PTHR22642">
    <property type="entry name" value="IMIDAZOLONEPROPIONASE"/>
    <property type="match status" value="1"/>
</dbReference>
<dbReference type="SUPFAM" id="SSF51556">
    <property type="entry name" value="Metallo-dependent hydrolases"/>
    <property type="match status" value="1"/>
</dbReference>
<dbReference type="CDD" id="cd01300">
    <property type="entry name" value="YtcJ_like"/>
    <property type="match status" value="1"/>
</dbReference>
<feature type="domain" description="Amidohydrolase 3" evidence="1">
    <location>
        <begin position="72"/>
        <end position="542"/>
    </location>
</feature>
<dbReference type="SUPFAM" id="SSF51338">
    <property type="entry name" value="Composite domain of metallo-dependent hydrolases"/>
    <property type="match status" value="1"/>
</dbReference>
<reference evidence="2 3" key="1">
    <citation type="submission" date="2013-09" db="EMBL/GenBank/DDBJ databases">
        <authorList>
            <person name="Zeng Z."/>
            <person name="Chen C."/>
        </authorList>
    </citation>
    <scope>NUCLEOTIDE SEQUENCE [LARGE SCALE GENOMIC DNA]</scope>
    <source>
        <strain evidence="2 3">GH29-5</strain>
    </source>
</reference>
<proteinExistence type="predicted"/>